<accession>A0ABM1TQQ4</accession>
<name>A0ABM1TQQ4_LIMPO</name>
<feature type="region of interest" description="Disordered" evidence="1">
    <location>
        <begin position="1"/>
        <end position="22"/>
    </location>
</feature>
<evidence type="ECO:0000313" key="2">
    <source>
        <dbReference type="Proteomes" id="UP000694941"/>
    </source>
</evidence>
<reference evidence="3" key="1">
    <citation type="submission" date="2025-08" db="UniProtKB">
        <authorList>
            <consortium name="RefSeq"/>
        </authorList>
    </citation>
    <scope>IDENTIFICATION</scope>
    <source>
        <tissue evidence="3">Muscle</tissue>
    </source>
</reference>
<feature type="region of interest" description="Disordered" evidence="1">
    <location>
        <begin position="215"/>
        <end position="289"/>
    </location>
</feature>
<proteinExistence type="predicted"/>
<dbReference type="RefSeq" id="XP_022258210.1">
    <property type="nucleotide sequence ID" value="XM_022402502.1"/>
</dbReference>
<sequence>MEKSMDKKCSKRTQKDTDVTTKLPSYKLPKTSVTLNFEHHLIKKSKESFSGYSTHPFSQSNLGKVEKLGKHKKIKRKKVFSLTDNDNQLLSSQQAITSVAKNHEIIDNSSTIELSILDYYTADNRRKHSRPKKREEISPVSELSPLTLKHQRQLKVEDVELKTHNLSSDLENSKKKDISHEAVMNEALDYHMCERFSESSKRAISVENNLQLDDKETSVEKSEIQPRGKLSLKRKRDKKKAKCKSQRSGLKKEQKTVEKSKGKMAFVSENKAIPHVQDSSEKKEKKKIKYGEDKSKSKCQVTCPLVTGNLKENRINGIMEIDESPKSRVAGFTADDIEEICYNLGLKSKENKLSRSKLSQRKLLHSQSTPDFSQVSHSDSELLKLVFNKPATKTILSEKNSHKSLSADSESLVLSEKSLKKFRRFSIRKLLEFDKFHKQEISSYFKAVDDKEIPVININDNKDDVTCATEESIKQVKNIKEMTDEQLQCIFNKSLSFLQEVHDGKVSITEQHKHKTFGKTCFFFYFVINFF</sequence>
<keyword evidence="2" id="KW-1185">Reference proteome</keyword>
<feature type="compositionally biased region" description="Basic and acidic residues" evidence="1">
    <location>
        <begin position="1"/>
        <end position="19"/>
    </location>
</feature>
<feature type="compositionally biased region" description="Basic and acidic residues" evidence="1">
    <location>
        <begin position="250"/>
        <end position="261"/>
    </location>
</feature>
<feature type="compositionally biased region" description="Basic residues" evidence="1">
    <location>
        <begin position="230"/>
        <end position="245"/>
    </location>
</feature>
<dbReference type="Proteomes" id="UP000694941">
    <property type="component" value="Unplaced"/>
</dbReference>
<gene>
    <name evidence="3" type="primary">LOC111089637</name>
</gene>
<organism evidence="2 3">
    <name type="scientific">Limulus polyphemus</name>
    <name type="common">Atlantic horseshoe crab</name>
    <dbReference type="NCBI Taxonomy" id="6850"/>
    <lineage>
        <taxon>Eukaryota</taxon>
        <taxon>Metazoa</taxon>
        <taxon>Ecdysozoa</taxon>
        <taxon>Arthropoda</taxon>
        <taxon>Chelicerata</taxon>
        <taxon>Merostomata</taxon>
        <taxon>Xiphosura</taxon>
        <taxon>Limulidae</taxon>
        <taxon>Limulus</taxon>
    </lineage>
</organism>
<protein>
    <submittedName>
        <fullName evidence="3">Uncharacterized protein LOC111089637</fullName>
    </submittedName>
</protein>
<feature type="compositionally biased region" description="Basic and acidic residues" evidence="1">
    <location>
        <begin position="278"/>
        <end position="289"/>
    </location>
</feature>
<evidence type="ECO:0000256" key="1">
    <source>
        <dbReference type="SAM" id="MobiDB-lite"/>
    </source>
</evidence>
<feature type="compositionally biased region" description="Basic and acidic residues" evidence="1">
    <location>
        <begin position="215"/>
        <end position="226"/>
    </location>
</feature>
<dbReference type="GeneID" id="111089637"/>
<feature type="region of interest" description="Disordered" evidence="1">
    <location>
        <begin position="125"/>
        <end position="144"/>
    </location>
</feature>
<evidence type="ECO:0000313" key="3">
    <source>
        <dbReference type="RefSeq" id="XP_022258210.1"/>
    </source>
</evidence>